<organism evidence="5 6">
    <name type="scientific">Mya arenaria</name>
    <name type="common">Soft-shell clam</name>
    <dbReference type="NCBI Taxonomy" id="6604"/>
    <lineage>
        <taxon>Eukaryota</taxon>
        <taxon>Metazoa</taxon>
        <taxon>Spiralia</taxon>
        <taxon>Lophotrochozoa</taxon>
        <taxon>Mollusca</taxon>
        <taxon>Bivalvia</taxon>
        <taxon>Autobranchia</taxon>
        <taxon>Heteroconchia</taxon>
        <taxon>Euheterodonta</taxon>
        <taxon>Imparidentia</taxon>
        <taxon>Neoheterodontei</taxon>
        <taxon>Myida</taxon>
        <taxon>Myoidea</taxon>
        <taxon>Myidae</taxon>
        <taxon>Mya</taxon>
    </lineage>
</organism>
<dbReference type="SUPFAM" id="SSF54001">
    <property type="entry name" value="Cysteine proteinases"/>
    <property type="match status" value="1"/>
</dbReference>
<dbReference type="InterPro" id="IPR001394">
    <property type="entry name" value="Peptidase_C19_UCH"/>
</dbReference>
<feature type="region of interest" description="Disordered" evidence="3">
    <location>
        <begin position="1"/>
        <end position="23"/>
    </location>
</feature>
<feature type="compositionally biased region" description="Low complexity" evidence="3">
    <location>
        <begin position="161"/>
        <end position="171"/>
    </location>
</feature>
<dbReference type="EC" id="3.4.19.12" evidence="2"/>
<feature type="compositionally biased region" description="Low complexity" evidence="3">
    <location>
        <begin position="121"/>
        <end position="135"/>
    </location>
</feature>
<dbReference type="PROSITE" id="PS50235">
    <property type="entry name" value="USP_3"/>
    <property type="match status" value="1"/>
</dbReference>
<keyword evidence="6" id="KW-1185">Reference proteome</keyword>
<feature type="compositionally biased region" description="Polar residues" evidence="3">
    <location>
        <begin position="82"/>
        <end position="93"/>
    </location>
</feature>
<gene>
    <name evidence="5" type="ORF">MAR_020580</name>
</gene>
<dbReference type="PROSITE" id="PS00972">
    <property type="entry name" value="USP_1"/>
    <property type="match status" value="1"/>
</dbReference>
<reference evidence="5" key="1">
    <citation type="submission" date="2022-11" db="EMBL/GenBank/DDBJ databases">
        <title>Centuries of genome instability and evolution in soft-shell clam transmissible cancer (bioRxiv).</title>
        <authorList>
            <person name="Hart S.F.M."/>
            <person name="Yonemitsu M.A."/>
            <person name="Giersch R.M."/>
            <person name="Beal B.F."/>
            <person name="Arriagada G."/>
            <person name="Davis B.W."/>
            <person name="Ostrander E.A."/>
            <person name="Goff S.P."/>
            <person name="Metzger M.J."/>
        </authorList>
    </citation>
    <scope>NUCLEOTIDE SEQUENCE</scope>
    <source>
        <strain evidence="5">MELC-2E11</strain>
        <tissue evidence="5">Siphon/mantle</tissue>
    </source>
</reference>
<feature type="compositionally biased region" description="Polar residues" evidence="3">
    <location>
        <begin position="47"/>
        <end position="60"/>
    </location>
</feature>
<sequence length="563" mass="62640">MSYRTPYLSPIHGATTGLGTMPGKTSGTALYSSSYGSSSTRLGSAGKYNTITGAPSSHYTPSRRPLPAGPGPLDSRGRKISDTSLRSNSSATRNGPLKADHTFGTDSKYTASIGTLPRRYNLSSNNQGSGSSTTNDISSRHVRSRSVSNVHRTSENSADRLSNNLSNLQLTSHERVKPSPRTLGYDDAVGTRDRESRRDTHDYGESGRAGSRSSRMTNGSIYGTDDFNSSRNRENISRGTSLTRDLDNSRRRDSITDSQAVQGSKSLSRQSSSSSLSTGSSHKYTYAGQVGLRNIGNTCFMNSIIQCLSNISPLLEYCLKEDYVMDKNKTTSKLKGGLIVAYVSLMTSFWKEKSTTYVSPNSFKSQIQKFAPRFTGYQQQDAQEFLRYLLEGLHEDVNRITQKPKHQQIDDEKFSSDSEKALEYWNNYLRYDHSRVVEIFVGQLKSELKFDNCGHRSVTFDPFWDLSLPVSRTRSECDILDCLGLFMKEERLDGDESPRFSQERYSRKITTLVNFPISNLDFSEFAAEKVNTPEPHMADITQPSVNTRTPGNGTALMILNRVS</sequence>
<feature type="domain" description="USP" evidence="4">
    <location>
        <begin position="290"/>
        <end position="563"/>
    </location>
</feature>
<dbReference type="InterPro" id="IPR028889">
    <property type="entry name" value="USP"/>
</dbReference>
<dbReference type="InterPro" id="IPR050185">
    <property type="entry name" value="Ub_carboxyl-term_hydrolase"/>
</dbReference>
<feature type="compositionally biased region" description="Low complexity" evidence="3">
    <location>
        <begin position="262"/>
        <end position="281"/>
    </location>
</feature>
<dbReference type="EMBL" id="CP111016">
    <property type="protein sequence ID" value="WAR05211.1"/>
    <property type="molecule type" value="Genomic_DNA"/>
</dbReference>
<evidence type="ECO:0000256" key="1">
    <source>
        <dbReference type="ARBA" id="ARBA00000707"/>
    </source>
</evidence>
<feature type="compositionally biased region" description="Basic and acidic residues" evidence="3">
    <location>
        <begin position="189"/>
        <end position="205"/>
    </location>
</feature>
<name>A0ABY7E8G7_MYAAR</name>
<evidence type="ECO:0000259" key="4">
    <source>
        <dbReference type="PROSITE" id="PS50235"/>
    </source>
</evidence>
<evidence type="ECO:0000256" key="3">
    <source>
        <dbReference type="SAM" id="MobiDB-lite"/>
    </source>
</evidence>
<dbReference type="InterPro" id="IPR038765">
    <property type="entry name" value="Papain-like_cys_pep_sf"/>
</dbReference>
<proteinExistence type="predicted"/>
<dbReference type="Gene3D" id="3.90.70.10">
    <property type="entry name" value="Cysteine proteinases"/>
    <property type="match status" value="1"/>
</dbReference>
<dbReference type="InterPro" id="IPR018200">
    <property type="entry name" value="USP_CS"/>
</dbReference>
<evidence type="ECO:0000256" key="2">
    <source>
        <dbReference type="ARBA" id="ARBA00012759"/>
    </source>
</evidence>
<dbReference type="PANTHER" id="PTHR21646">
    <property type="entry name" value="UBIQUITIN CARBOXYL-TERMINAL HYDROLASE"/>
    <property type="match status" value="1"/>
</dbReference>
<protein>
    <recommendedName>
        <fullName evidence="2">ubiquitinyl hydrolase 1</fullName>
        <ecNumber evidence="2">3.4.19.12</ecNumber>
    </recommendedName>
</protein>
<dbReference type="PANTHER" id="PTHR21646:SF23">
    <property type="entry name" value="UBIQUITIN CARBOXYL-TERMINAL HYDROLASE USP2"/>
    <property type="match status" value="1"/>
</dbReference>
<feature type="compositionally biased region" description="Polar residues" evidence="3">
    <location>
        <begin position="216"/>
        <end position="230"/>
    </location>
</feature>
<feature type="compositionally biased region" description="Low complexity" evidence="3">
    <location>
        <begin position="206"/>
        <end position="215"/>
    </location>
</feature>
<comment type="catalytic activity">
    <reaction evidence="1">
        <text>Thiol-dependent hydrolysis of ester, thioester, amide, peptide and isopeptide bonds formed by the C-terminal Gly of ubiquitin (a 76-residue protein attached to proteins as an intracellular targeting signal).</text>
        <dbReference type="EC" id="3.4.19.12"/>
    </reaction>
</comment>
<feature type="region of interest" description="Disordered" evidence="3">
    <location>
        <begin position="46"/>
        <end position="281"/>
    </location>
</feature>
<dbReference type="Proteomes" id="UP001164746">
    <property type="component" value="Chromosome 5"/>
</dbReference>
<evidence type="ECO:0000313" key="5">
    <source>
        <dbReference type="EMBL" id="WAR05211.1"/>
    </source>
</evidence>
<dbReference type="Pfam" id="PF00443">
    <property type="entry name" value="UCH"/>
    <property type="match status" value="1"/>
</dbReference>
<feature type="compositionally biased region" description="Basic and acidic residues" evidence="3">
    <location>
        <begin position="244"/>
        <end position="255"/>
    </location>
</feature>
<feature type="compositionally biased region" description="Polar residues" evidence="3">
    <location>
        <begin position="104"/>
        <end position="113"/>
    </location>
</feature>
<evidence type="ECO:0000313" key="6">
    <source>
        <dbReference type="Proteomes" id="UP001164746"/>
    </source>
</evidence>
<accession>A0ABY7E8G7</accession>